<reference evidence="1 2" key="1">
    <citation type="journal article" date="2013" name="Genome Biol. Evol.">
        <title>Genomic Diversity of "Deep Ecotype" Alteromonas macleodii Isolates: Evidence for Pan-Mediterranean Clonal Frames.</title>
        <authorList>
            <person name="Lopez-Perez M."/>
            <person name="Gonzaga A."/>
            <person name="Rodriguez-Valera F."/>
        </authorList>
    </citation>
    <scope>NUCLEOTIDE SEQUENCE [LARGE SCALE GENOMIC DNA]</scope>
    <source>
        <strain evidence="2">'English Channel 615'</strain>
        <plasmid evidence="2">Plasmid</plasmid>
    </source>
</reference>
<dbReference type="KEGG" id="amh:I633_21866"/>
<organism evidence="1 2">
    <name type="scientific">Alteromonas mediterranea 615</name>
    <dbReference type="NCBI Taxonomy" id="1300253"/>
    <lineage>
        <taxon>Bacteria</taxon>
        <taxon>Pseudomonadati</taxon>
        <taxon>Pseudomonadota</taxon>
        <taxon>Gammaproteobacteria</taxon>
        <taxon>Alteromonadales</taxon>
        <taxon>Alteromonadaceae</taxon>
        <taxon>Alteromonas/Salinimonas group</taxon>
        <taxon>Alteromonas</taxon>
    </lineage>
</organism>
<dbReference type="AlphaFoldDB" id="S5AIV2"/>
<name>S5AIV2_9ALTE</name>
<dbReference type="InterPro" id="IPR017601">
    <property type="entry name" value="DGQHR-contain_dom"/>
</dbReference>
<keyword evidence="1" id="KW-0614">Plasmid</keyword>
<geneLocation type="plasmid" evidence="1">
    <name>unnamed</name>
</geneLocation>
<evidence type="ECO:0008006" key="3">
    <source>
        <dbReference type="Google" id="ProtNLM"/>
    </source>
</evidence>
<evidence type="ECO:0000313" key="2">
    <source>
        <dbReference type="Proteomes" id="UP000014909"/>
    </source>
</evidence>
<dbReference type="CDD" id="cd16412">
    <property type="entry name" value="dndB"/>
    <property type="match status" value="1"/>
</dbReference>
<dbReference type="HOGENOM" id="CLU_670211_0_0_6"/>
<accession>S5AIV2</accession>
<proteinExistence type="predicted"/>
<dbReference type="PATRIC" id="fig|1300253.3.peg.4563"/>
<dbReference type="EMBL" id="CP004847">
    <property type="protein sequence ID" value="AGP79800.1"/>
    <property type="molecule type" value="Genomic_DNA"/>
</dbReference>
<dbReference type="Proteomes" id="UP000014909">
    <property type="component" value="Plasmid unnamed"/>
</dbReference>
<evidence type="ECO:0000313" key="1">
    <source>
        <dbReference type="EMBL" id="AGP79800.1"/>
    </source>
</evidence>
<dbReference type="Pfam" id="PF14072">
    <property type="entry name" value="DndB"/>
    <property type="match status" value="1"/>
</dbReference>
<dbReference type="BioCyc" id="AMAC1300253:G12YX-3447-MONOMER"/>
<protein>
    <recommendedName>
        <fullName evidence="3">DGQHR domain-containing protein</fullName>
    </recommendedName>
</protein>
<dbReference type="NCBIfam" id="TIGR03187">
    <property type="entry name" value="DGQHR"/>
    <property type="match status" value="1"/>
</dbReference>
<dbReference type="InterPro" id="IPR017642">
    <property type="entry name" value="DNA_S_mod_DndB"/>
</dbReference>
<gene>
    <name evidence="1" type="ORF">I633_21866</name>
</gene>
<sequence>MDNLSLDETKALASCYSTMRGTSNLSVFALSGDEGDRTTYTSKLTFSDLAEHFNIVPQDELPAGVMLQRELAKSRSRAIANYILSSDDFIFPEVIAIVETLSVSEFKQMGNVVKINLDKTAFRYLVDGQGRLLAIKTLLEKHPKLASKTIDVKFVESRGIEADAQIFSDINGSQLAPNSSQHIAMDSRKVLSRFTKEAVRLTPSLCNIVDFTKSSVTTSSKTDNVWTLNQISKFLLILTGVSAKKAETLFSDEAERNHWIGFLKLFFDKAMCNPYIRETLVSGRSGAKGSIVGTATFLKSFALFGRIAVLNSMMEGQGKMDWSFMDKIADVDLSVNNPEWIGRCLNGRGKFEDKSFNHGAVASYLCTVSGLHVPEELEAVEEEVLMMRAKIKRQLRESEGDKQASLKLAS</sequence>